<feature type="signal peptide" evidence="1">
    <location>
        <begin position="1"/>
        <end position="23"/>
    </location>
</feature>
<reference evidence="3" key="1">
    <citation type="submission" date="2015-02" db="EMBL/GenBank/DDBJ databases">
        <authorList>
            <person name="Chooi Y.-H."/>
        </authorList>
    </citation>
    <scope>NUCLEOTIDE SEQUENCE [LARGE SCALE GENOMIC DNA]</scope>
    <source>
        <strain evidence="3">strain Y</strain>
    </source>
</reference>
<protein>
    <submittedName>
        <fullName evidence="2">Uncharacterized protein</fullName>
    </submittedName>
</protein>
<sequence>MRRILTSLVVALALAAGVSAAQADPITVHGYLGTNYGGK</sequence>
<dbReference type="Proteomes" id="UP000033187">
    <property type="component" value="Chromosome 1"/>
</dbReference>
<dbReference type="AlphaFoldDB" id="A0A0D6JGZ7"/>
<dbReference type="KEGG" id="fil:BN1229_v1_3243"/>
<dbReference type="EMBL" id="LN829119">
    <property type="protein sequence ID" value="CPR20598.1"/>
    <property type="molecule type" value="Genomic_DNA"/>
</dbReference>
<dbReference type="KEGG" id="fiy:BN1229_v1_2681"/>
<accession>A0A0D6JGZ7</accession>
<feature type="chain" id="PRO_5002306198" evidence="1">
    <location>
        <begin position="24"/>
        <end position="39"/>
    </location>
</feature>
<gene>
    <name evidence="2" type="ORF">YBN1229_v1_2681</name>
</gene>
<evidence type="ECO:0000313" key="3">
    <source>
        <dbReference type="Proteomes" id="UP000033187"/>
    </source>
</evidence>
<evidence type="ECO:0000256" key="1">
    <source>
        <dbReference type="SAM" id="SignalP"/>
    </source>
</evidence>
<organism evidence="2 3">
    <name type="scientific">Candidatus Filomicrobium marinum</name>
    <dbReference type="NCBI Taxonomy" id="1608628"/>
    <lineage>
        <taxon>Bacteria</taxon>
        <taxon>Pseudomonadati</taxon>
        <taxon>Pseudomonadota</taxon>
        <taxon>Alphaproteobacteria</taxon>
        <taxon>Hyphomicrobiales</taxon>
        <taxon>Hyphomicrobiaceae</taxon>
        <taxon>Filomicrobium</taxon>
    </lineage>
</organism>
<evidence type="ECO:0000313" key="2">
    <source>
        <dbReference type="EMBL" id="CPR20598.1"/>
    </source>
</evidence>
<proteinExistence type="predicted"/>
<keyword evidence="1" id="KW-0732">Signal</keyword>
<keyword evidence="3" id="KW-1185">Reference proteome</keyword>
<name>A0A0D6JGZ7_9HYPH</name>